<name>A0A7V3ZX09_UNCW3</name>
<dbReference type="NCBIfam" id="TIGR02591">
    <property type="entry name" value="cas_Csh1"/>
    <property type="match status" value="1"/>
</dbReference>
<reference evidence="1" key="1">
    <citation type="journal article" date="2020" name="mSystems">
        <title>Genome- and Community-Level Interaction Insights into Carbon Utilization and Element Cycling Functions of Hydrothermarchaeota in Hydrothermal Sediment.</title>
        <authorList>
            <person name="Zhou Z."/>
            <person name="Liu Y."/>
            <person name="Xu W."/>
            <person name="Pan J."/>
            <person name="Luo Z.H."/>
            <person name="Li M."/>
        </authorList>
    </citation>
    <scope>NUCLEOTIDE SEQUENCE [LARGE SCALE GENOMIC DNA]</scope>
    <source>
        <strain evidence="1">SpSt-69</strain>
    </source>
</reference>
<sequence length="561" mass="65469">MLSAVARIGSLLEEIEHPSKPIEGYVVAIVFNENYEFSDIELEQFQIEKIPQYLYKEGESKGNRPAPIAPITEVENTFRKIKNWIESCKGVQSLSKEEREILQKIVSNMEEHKDEILQRLREKITEVGKKSTKFLAFKIGTKYPGEIELFTKAKRALLYKKIGKSSSKNKTCSICGRVKEDISARTLVYNFDTDDKPGFITGFDKRNFWKNFPVCSECRDLLERGRKFIDNKLTFRFYGLKYNLIPNTLTEDDQVIKEIIDTLADTQKLVTLKDRSIKRITDDEEEILEFLSQKGDTITLNFLFLQQQQSAERVLLLIEDVLPSRLRQIFVQKENVDSLFGEEFNFGKIRTFFRKSDEDKKTYDLDKYFLEIVDSVFKGKNLSFSFLVKFFMQVIRKEFINDGFYLNRAKDALMCVSFFEKIGILSFEEVTMELSIFDPLFEKYSKSLNTSAKRGVFLLGALTQMLLNKQYYERGSKPFMKKLKGLKMDEKDIKNLLTEVQNKLEEYDAFDIVKRMIARECARYLLEAGDGWKMSVDEINFYFVCGMSLSDEVAQLAYKKE</sequence>
<accession>A0A7V3ZX09</accession>
<organism evidence="1">
    <name type="scientific">candidate division WOR-3 bacterium</name>
    <dbReference type="NCBI Taxonomy" id="2052148"/>
    <lineage>
        <taxon>Bacteria</taxon>
        <taxon>Bacteria division WOR-3</taxon>
    </lineage>
</organism>
<gene>
    <name evidence="1" type="ORF">ENU66_02495</name>
</gene>
<comment type="caution">
    <text evidence="1">The sequence shown here is derived from an EMBL/GenBank/DDBJ whole genome shotgun (WGS) entry which is preliminary data.</text>
</comment>
<protein>
    <submittedName>
        <fullName evidence="1">TIGR02556 family CRISPR-associated protein</fullName>
    </submittedName>
</protein>
<dbReference type="EMBL" id="DTDJ01000022">
    <property type="protein sequence ID" value="HGL17192.1"/>
    <property type="molecule type" value="Genomic_DNA"/>
</dbReference>
<dbReference type="Pfam" id="PF09484">
    <property type="entry name" value="Cas_TM1802"/>
    <property type="match status" value="1"/>
</dbReference>
<dbReference type="AlphaFoldDB" id="A0A7V3ZX09"/>
<evidence type="ECO:0000313" key="1">
    <source>
        <dbReference type="EMBL" id="HGL17192.1"/>
    </source>
</evidence>
<proteinExistence type="predicted"/>
<dbReference type="InterPro" id="IPR013389">
    <property type="entry name" value="CRISPR-assoc_prot_Cas8b"/>
</dbReference>
<dbReference type="NCBIfam" id="TIGR02556">
    <property type="entry name" value="cas_TM1802"/>
    <property type="match status" value="1"/>
</dbReference>
<dbReference type="InterPro" id="IPR013420">
    <property type="entry name" value="CRISPR-assoc_prot_Cas8b/Csh1_C"/>
</dbReference>